<keyword evidence="12" id="KW-1185">Reference proteome</keyword>
<evidence type="ECO:0000256" key="5">
    <source>
        <dbReference type="ARBA" id="ARBA00022825"/>
    </source>
</evidence>
<dbReference type="PROSITE" id="PS51892">
    <property type="entry name" value="SUBTILASE"/>
    <property type="match status" value="1"/>
</dbReference>
<reference evidence="11 12" key="1">
    <citation type="submission" date="2021-01" db="EMBL/GenBank/DDBJ databases">
        <title>Genomic Encyclopedia of Type Strains, Phase IV (KMG-IV): sequencing the most valuable type-strain genomes for metagenomic binning, comparative biology and taxonomic classification.</title>
        <authorList>
            <person name="Goeker M."/>
        </authorList>
    </citation>
    <scope>NUCLEOTIDE SEQUENCE [LARGE SCALE GENOMIC DNA]</scope>
    <source>
        <strain evidence="11 12">DSM 25540</strain>
    </source>
</reference>
<keyword evidence="2 6" id="KW-0645">Protease</keyword>
<name>A0ABS2PBP7_9BACL</name>
<evidence type="ECO:0000256" key="8">
    <source>
        <dbReference type="SAM" id="MobiDB-lite"/>
    </source>
</evidence>
<evidence type="ECO:0000256" key="2">
    <source>
        <dbReference type="ARBA" id="ARBA00022670"/>
    </source>
</evidence>
<evidence type="ECO:0000259" key="10">
    <source>
        <dbReference type="Pfam" id="PF00082"/>
    </source>
</evidence>
<dbReference type="PANTHER" id="PTHR43806">
    <property type="entry name" value="PEPTIDASE S8"/>
    <property type="match status" value="1"/>
</dbReference>
<sequence>MKKPWKMLSTTAVFATAFGVSVSAVNAAEDEKAQYLIGFDDITMATEFVDEHEVSEDQLVATSSGEDIDIDVLHEFEHIPVLSAELEKEDVTELKENDAIAYIEEDIEVTISQTIPWGIDRVNAPAANASGVTGSGVSVAVLDTGISTHEDLNIQGGESFVPGEPGIDDGNGHGTHVAGTIAALDNDTGVVGVSPDADLYAVKVLGSDGSGNISSIAQGLQWAGENGMDVANMSLGSPLPSPTLEQAVDEATDRGVLVVAASGNSGASSLSYPAAYDNAMAVGATTQSDARASFSQYGAGLDLVAPGVGVESTYPGGGYRSLDGTSMATPHVAGVAALVLEQNPSWSPQQVRSHINDTATDLGDTNQFGSGLVDAESATD</sequence>
<dbReference type="PROSITE" id="PS00136">
    <property type="entry name" value="SUBTILASE_ASP"/>
    <property type="match status" value="1"/>
</dbReference>
<feature type="compositionally biased region" description="Polar residues" evidence="8">
    <location>
        <begin position="353"/>
        <end position="369"/>
    </location>
</feature>
<comment type="caution">
    <text evidence="11">The sequence shown here is derived from an EMBL/GenBank/DDBJ whole genome shotgun (WGS) entry which is preliminary data.</text>
</comment>
<evidence type="ECO:0000256" key="3">
    <source>
        <dbReference type="ARBA" id="ARBA00022723"/>
    </source>
</evidence>
<dbReference type="Proteomes" id="UP000741863">
    <property type="component" value="Unassembled WGS sequence"/>
</dbReference>
<keyword evidence="5 6" id="KW-0720">Serine protease</keyword>
<dbReference type="EC" id="3.4.21.62" evidence="11"/>
<dbReference type="InterPro" id="IPR037045">
    <property type="entry name" value="S8pro/Inhibitor_I9_sf"/>
</dbReference>
<evidence type="ECO:0000313" key="11">
    <source>
        <dbReference type="EMBL" id="MBM7632828.1"/>
    </source>
</evidence>
<feature type="domain" description="Peptidase S8/S53" evidence="10">
    <location>
        <begin position="134"/>
        <end position="371"/>
    </location>
</feature>
<dbReference type="InterPro" id="IPR000209">
    <property type="entry name" value="Peptidase_S8/S53_dom"/>
</dbReference>
<evidence type="ECO:0000256" key="7">
    <source>
        <dbReference type="RuleBase" id="RU003355"/>
    </source>
</evidence>
<dbReference type="PROSITE" id="PS00137">
    <property type="entry name" value="SUBTILASE_HIS"/>
    <property type="match status" value="1"/>
</dbReference>
<dbReference type="Gene3D" id="3.40.50.200">
    <property type="entry name" value="Peptidase S8/S53 domain"/>
    <property type="match status" value="1"/>
</dbReference>
<dbReference type="InterPro" id="IPR036852">
    <property type="entry name" value="Peptidase_S8/S53_dom_sf"/>
</dbReference>
<evidence type="ECO:0000256" key="6">
    <source>
        <dbReference type="PROSITE-ProRule" id="PRU01240"/>
    </source>
</evidence>
<keyword evidence="4 6" id="KW-0378">Hydrolase</keyword>
<accession>A0ABS2PBP7</accession>
<dbReference type="InterPro" id="IPR050131">
    <property type="entry name" value="Peptidase_S8_subtilisin-like"/>
</dbReference>
<feature type="signal peptide" evidence="9">
    <location>
        <begin position="1"/>
        <end position="27"/>
    </location>
</feature>
<dbReference type="RefSeq" id="WP_204697264.1">
    <property type="nucleotide sequence ID" value="NZ_JAFBEC010000005.1"/>
</dbReference>
<dbReference type="CDD" id="cd07477">
    <property type="entry name" value="Peptidases_S8_Subtilisin_subset"/>
    <property type="match status" value="1"/>
</dbReference>
<keyword evidence="9" id="KW-0732">Signal</keyword>
<feature type="chain" id="PRO_5047056609" evidence="9">
    <location>
        <begin position="28"/>
        <end position="380"/>
    </location>
</feature>
<dbReference type="Gene3D" id="3.30.70.80">
    <property type="entry name" value="Peptidase S8 propeptide/proteinase inhibitor I9"/>
    <property type="match status" value="1"/>
</dbReference>
<dbReference type="InterPro" id="IPR023828">
    <property type="entry name" value="Peptidase_S8_Ser-AS"/>
</dbReference>
<dbReference type="SUPFAM" id="SSF52743">
    <property type="entry name" value="Subtilisin-like"/>
    <property type="match status" value="1"/>
</dbReference>
<dbReference type="InterPro" id="IPR015500">
    <property type="entry name" value="Peptidase_S8_subtilisin-rel"/>
</dbReference>
<feature type="region of interest" description="Disordered" evidence="8">
    <location>
        <begin position="353"/>
        <end position="380"/>
    </location>
</feature>
<dbReference type="EMBL" id="JAFBEC010000005">
    <property type="protein sequence ID" value="MBM7632828.1"/>
    <property type="molecule type" value="Genomic_DNA"/>
</dbReference>
<proteinExistence type="inferred from homology"/>
<dbReference type="GO" id="GO:0004252">
    <property type="term" value="F:serine-type endopeptidase activity"/>
    <property type="evidence" value="ECO:0007669"/>
    <property type="project" value="UniProtKB-EC"/>
</dbReference>
<evidence type="ECO:0000313" key="12">
    <source>
        <dbReference type="Proteomes" id="UP000741863"/>
    </source>
</evidence>
<keyword evidence="3" id="KW-0479">Metal-binding</keyword>
<evidence type="ECO:0000256" key="4">
    <source>
        <dbReference type="ARBA" id="ARBA00022801"/>
    </source>
</evidence>
<feature type="active site" description="Charge relay system" evidence="6">
    <location>
        <position position="143"/>
    </location>
</feature>
<feature type="active site" description="Charge relay system" evidence="6">
    <location>
        <position position="173"/>
    </location>
</feature>
<dbReference type="InterPro" id="IPR023827">
    <property type="entry name" value="Peptidase_S8_Asp-AS"/>
</dbReference>
<organism evidence="11 12">
    <name type="scientific">Geomicrobium sediminis</name>
    <dbReference type="NCBI Taxonomy" id="1347788"/>
    <lineage>
        <taxon>Bacteria</taxon>
        <taxon>Bacillati</taxon>
        <taxon>Bacillota</taxon>
        <taxon>Bacilli</taxon>
        <taxon>Bacillales</taxon>
        <taxon>Geomicrobium</taxon>
    </lineage>
</organism>
<dbReference type="InterPro" id="IPR034202">
    <property type="entry name" value="Subtilisin_Carlsberg-like"/>
</dbReference>
<dbReference type="PANTHER" id="PTHR43806:SF11">
    <property type="entry name" value="CEREVISIN-RELATED"/>
    <property type="match status" value="1"/>
</dbReference>
<protein>
    <submittedName>
        <fullName evidence="11">Subtilisin</fullName>
        <ecNumber evidence="11">3.4.21.62</ecNumber>
    </submittedName>
</protein>
<evidence type="ECO:0000256" key="1">
    <source>
        <dbReference type="ARBA" id="ARBA00011073"/>
    </source>
</evidence>
<comment type="similarity">
    <text evidence="1 6 7">Belongs to the peptidase S8 family.</text>
</comment>
<dbReference type="Pfam" id="PF00082">
    <property type="entry name" value="Peptidase_S8"/>
    <property type="match status" value="1"/>
</dbReference>
<gene>
    <name evidence="11" type="ORF">JOD17_001922</name>
</gene>
<dbReference type="PRINTS" id="PR00723">
    <property type="entry name" value="SUBTILISIN"/>
</dbReference>
<feature type="active site" description="Charge relay system" evidence="6">
    <location>
        <position position="326"/>
    </location>
</feature>
<dbReference type="PROSITE" id="PS00138">
    <property type="entry name" value="SUBTILASE_SER"/>
    <property type="match status" value="1"/>
</dbReference>
<evidence type="ECO:0000256" key="9">
    <source>
        <dbReference type="SAM" id="SignalP"/>
    </source>
</evidence>
<dbReference type="InterPro" id="IPR022398">
    <property type="entry name" value="Peptidase_S8_His-AS"/>
</dbReference>
<dbReference type="SUPFAM" id="SSF54897">
    <property type="entry name" value="Protease propeptides/inhibitors"/>
    <property type="match status" value="1"/>
</dbReference>